<comment type="caution">
    <text evidence="9">The sequence shown here is derived from an EMBL/GenBank/DDBJ whole genome shotgun (WGS) entry which is preliminary data.</text>
</comment>
<dbReference type="Proteomes" id="UP000647241">
    <property type="component" value="Unassembled WGS sequence"/>
</dbReference>
<feature type="transmembrane region" description="Helical" evidence="6">
    <location>
        <begin position="33"/>
        <end position="56"/>
    </location>
</feature>
<comment type="subcellular location">
    <subcellularLocation>
        <location evidence="1">Cell membrane</location>
        <topology evidence="1">Multi-pass membrane protein</topology>
    </subcellularLocation>
</comment>
<dbReference type="EMBL" id="BMGT01000004">
    <property type="protein sequence ID" value="GGG87786.1"/>
    <property type="molecule type" value="Genomic_DNA"/>
</dbReference>
<evidence type="ECO:0000256" key="1">
    <source>
        <dbReference type="ARBA" id="ARBA00004651"/>
    </source>
</evidence>
<dbReference type="Pfam" id="PF13807">
    <property type="entry name" value="GNVR"/>
    <property type="match status" value="1"/>
</dbReference>
<dbReference type="GO" id="GO:0004713">
    <property type="term" value="F:protein tyrosine kinase activity"/>
    <property type="evidence" value="ECO:0007669"/>
    <property type="project" value="TreeGrafter"/>
</dbReference>
<evidence type="ECO:0000313" key="9">
    <source>
        <dbReference type="EMBL" id="GGG87786.1"/>
    </source>
</evidence>
<feature type="transmembrane region" description="Helical" evidence="6">
    <location>
        <begin position="342"/>
        <end position="366"/>
    </location>
</feature>
<evidence type="ECO:0000259" key="8">
    <source>
        <dbReference type="Pfam" id="PF13807"/>
    </source>
</evidence>
<keyword evidence="4 6" id="KW-1133">Transmembrane helix</keyword>
<dbReference type="AlphaFoldDB" id="A0A917MAE4"/>
<evidence type="ECO:0000256" key="4">
    <source>
        <dbReference type="ARBA" id="ARBA00022989"/>
    </source>
</evidence>
<keyword evidence="10" id="KW-1185">Reference proteome</keyword>
<dbReference type="InterPro" id="IPR003856">
    <property type="entry name" value="LPS_length_determ_N"/>
</dbReference>
<gene>
    <name evidence="9" type="ORF">GCM10011585_34870</name>
</gene>
<feature type="domain" description="Tyrosine-protein kinase G-rich" evidence="8">
    <location>
        <begin position="288"/>
        <end position="363"/>
    </location>
</feature>
<dbReference type="InterPro" id="IPR050445">
    <property type="entry name" value="Bact_polysacc_biosynth/exp"/>
</dbReference>
<dbReference type="PANTHER" id="PTHR32309">
    <property type="entry name" value="TYROSINE-PROTEIN KINASE"/>
    <property type="match status" value="1"/>
</dbReference>
<keyword evidence="2" id="KW-1003">Cell membrane</keyword>
<dbReference type="GO" id="GO:0005886">
    <property type="term" value="C:plasma membrane"/>
    <property type="evidence" value="ECO:0007669"/>
    <property type="project" value="UniProtKB-SubCell"/>
</dbReference>
<reference evidence="9" key="2">
    <citation type="submission" date="2020-09" db="EMBL/GenBank/DDBJ databases">
        <authorList>
            <person name="Sun Q."/>
            <person name="Zhou Y."/>
        </authorList>
    </citation>
    <scope>NUCLEOTIDE SEQUENCE</scope>
    <source>
        <strain evidence="9">CGMCC 1.12997</strain>
    </source>
</reference>
<keyword evidence="3 6" id="KW-0812">Transmembrane</keyword>
<organism evidence="9 10">
    <name type="scientific">Edaphobacter dinghuensis</name>
    <dbReference type="NCBI Taxonomy" id="1560005"/>
    <lineage>
        <taxon>Bacteria</taxon>
        <taxon>Pseudomonadati</taxon>
        <taxon>Acidobacteriota</taxon>
        <taxon>Terriglobia</taxon>
        <taxon>Terriglobales</taxon>
        <taxon>Acidobacteriaceae</taxon>
        <taxon>Edaphobacter</taxon>
    </lineage>
</organism>
<accession>A0A917MAE4</accession>
<evidence type="ECO:0000256" key="6">
    <source>
        <dbReference type="SAM" id="Phobius"/>
    </source>
</evidence>
<proteinExistence type="predicted"/>
<evidence type="ECO:0000256" key="5">
    <source>
        <dbReference type="ARBA" id="ARBA00023136"/>
    </source>
</evidence>
<keyword evidence="5 6" id="KW-0472">Membrane</keyword>
<evidence type="ECO:0008006" key="11">
    <source>
        <dbReference type="Google" id="ProtNLM"/>
    </source>
</evidence>
<evidence type="ECO:0000259" key="7">
    <source>
        <dbReference type="Pfam" id="PF02706"/>
    </source>
</evidence>
<evidence type="ECO:0000256" key="3">
    <source>
        <dbReference type="ARBA" id="ARBA00022692"/>
    </source>
</evidence>
<sequence>MTARVSENPLPPVHDESIDLLKLAATFLAEWKLGFIVAIIVFLLGLIITFSMTSLFEATASLLPHESMVQTNSLAAMFSAKSPEDMYLGLLESRSVADQVIDRTDLMRIFHAKNRTMARAKLKDASKFTIGKEDTLVHIRVRNADAKKAADIANAYIDALQSQQESMSESQARIRRIIFEKEMEEEKEALTSAEIDLKKDQEASGLVQITSQTELGLTAIASVRAQLTSLQVQLAALLTSYTEDSPQVKTLRSQIMRLTEHERELESGANNVVGAALPTGKMPEANLEYLRKYREVKYHEALLTALATQYETAHFAEDNSITQFQVVDRAAVPERKSWPPRLIFLFLSLIFGGIIGSGAIVLRILVRRIYADPIQRQHLHAIRESFRFAK</sequence>
<reference evidence="9" key="1">
    <citation type="journal article" date="2014" name="Int. J. Syst. Evol. Microbiol.">
        <title>Complete genome sequence of Corynebacterium casei LMG S-19264T (=DSM 44701T), isolated from a smear-ripened cheese.</title>
        <authorList>
            <consortium name="US DOE Joint Genome Institute (JGI-PGF)"/>
            <person name="Walter F."/>
            <person name="Albersmeier A."/>
            <person name="Kalinowski J."/>
            <person name="Ruckert C."/>
        </authorList>
    </citation>
    <scope>NUCLEOTIDE SEQUENCE</scope>
    <source>
        <strain evidence="9">CGMCC 1.12997</strain>
    </source>
</reference>
<dbReference type="RefSeq" id="WP_188555515.1">
    <property type="nucleotide sequence ID" value="NZ_BMGT01000004.1"/>
</dbReference>
<dbReference type="Pfam" id="PF02706">
    <property type="entry name" value="Wzz"/>
    <property type="match status" value="1"/>
</dbReference>
<protein>
    <recommendedName>
        <fullName evidence="11">Polysaccharide chain length determinant N-terminal domain-containing protein</fullName>
    </recommendedName>
</protein>
<evidence type="ECO:0000313" key="10">
    <source>
        <dbReference type="Proteomes" id="UP000647241"/>
    </source>
</evidence>
<name>A0A917MAE4_9BACT</name>
<dbReference type="PANTHER" id="PTHR32309:SF13">
    <property type="entry name" value="FERRIC ENTEROBACTIN TRANSPORT PROTEIN FEPE"/>
    <property type="match status" value="1"/>
</dbReference>
<evidence type="ECO:0000256" key="2">
    <source>
        <dbReference type="ARBA" id="ARBA00022475"/>
    </source>
</evidence>
<dbReference type="InterPro" id="IPR032807">
    <property type="entry name" value="GNVR"/>
</dbReference>
<feature type="domain" description="Polysaccharide chain length determinant N-terminal" evidence="7">
    <location>
        <begin position="16"/>
        <end position="102"/>
    </location>
</feature>